<dbReference type="PANTHER" id="PTHR12780">
    <property type="entry name" value="RNA POLYMERASE III DNA DIRECTED , 39KD SUBUNIT-RELATED"/>
    <property type="match status" value="1"/>
</dbReference>
<dbReference type="FunFam" id="1.10.10.10:FF:000116">
    <property type="entry name" value="DNA-directed RNA polymerase III subunit RPC6"/>
    <property type="match status" value="1"/>
</dbReference>
<sequence length="532" mass="57825">MAPTASSSKGGKLTALEAKIVKVGLAAKGASIGQAELLAQCGLTISSTTQDAMNSLLRKNLAQMLKNSNGDIVFRFVGKDEAKAMGSMDSEEKLVFDQIKAAGNMGIWTKSLTTNTGLPRTTITKVLKTLEGRKTVKTVKSVKAPTRKIYMLANLTPSVELTGGPWFTDNELDTEFVDLLKKCAYKYLEMKSVPKTKSDKRRIYPVSATRYLPTVNDILAYIDSLEVAISVELQDVHVQSLLELMVYDGTVEKIFINSDMAVNGSSSAAHGKKLNGKDKGKGRKRKAPESSDEESDSDDDGPRRRKGKGKANGRASKKRKTKLAGDDSEEEPESESDDFDSDEDPETARVRRANKAEEGGKTSTRRKRKRQKRAIKSDDEDRATSESSGHESSDDDEDVKKKGKGKGKKGKSAEDELAEERENMKDYVYRLVRPYAPVVGWTDMPCGKCPSESFCTEPNRSLAVKQPRAGASRPKVGIELEGGIQGVGMIGGAGAAIGVSTAKWGEVKGAVGNAVAPVNPRDCTYFKTWLDF</sequence>
<comment type="similarity">
    <text evidence="2">Belongs to the eukaryotic RPC34/RPC39 RNA polymerase subunit family.</text>
</comment>
<evidence type="ECO:0000256" key="1">
    <source>
        <dbReference type="ARBA" id="ARBA00004123"/>
    </source>
</evidence>
<dbReference type="EMBL" id="MCGR01000005">
    <property type="protein sequence ID" value="ORY89829.1"/>
    <property type="molecule type" value="Genomic_DNA"/>
</dbReference>
<gene>
    <name evidence="7" type="ORF">BCR35DRAFT_287877</name>
</gene>
<keyword evidence="8" id="KW-1185">Reference proteome</keyword>
<dbReference type="InterPro" id="IPR036390">
    <property type="entry name" value="WH_DNA-bd_sf"/>
</dbReference>
<evidence type="ECO:0000256" key="2">
    <source>
        <dbReference type="ARBA" id="ARBA00011038"/>
    </source>
</evidence>
<comment type="caution">
    <text evidence="7">The sequence shown here is derived from an EMBL/GenBank/DDBJ whole genome shotgun (WGS) entry which is preliminary data.</text>
</comment>
<feature type="compositionally biased region" description="Basic residues" evidence="6">
    <location>
        <begin position="363"/>
        <end position="374"/>
    </location>
</feature>
<reference evidence="7 8" key="1">
    <citation type="submission" date="2016-07" db="EMBL/GenBank/DDBJ databases">
        <title>Pervasive Adenine N6-methylation of Active Genes in Fungi.</title>
        <authorList>
            <consortium name="DOE Joint Genome Institute"/>
            <person name="Mondo S.J."/>
            <person name="Dannebaum R.O."/>
            <person name="Kuo R.C."/>
            <person name="Labutti K."/>
            <person name="Haridas S."/>
            <person name="Kuo A."/>
            <person name="Salamov A."/>
            <person name="Ahrendt S.R."/>
            <person name="Lipzen A."/>
            <person name="Sullivan W."/>
            <person name="Andreopoulos W.B."/>
            <person name="Clum A."/>
            <person name="Lindquist E."/>
            <person name="Daum C."/>
            <person name="Ramamoorthy G.K."/>
            <person name="Gryganskyi A."/>
            <person name="Culley D."/>
            <person name="Magnuson J.K."/>
            <person name="James T.Y."/>
            <person name="O'Malley M.A."/>
            <person name="Stajich J.E."/>
            <person name="Spatafora J.W."/>
            <person name="Visel A."/>
            <person name="Grigoriev I.V."/>
        </authorList>
    </citation>
    <scope>NUCLEOTIDE SEQUENCE [LARGE SCALE GENOMIC DNA]</scope>
    <source>
        <strain evidence="7 8">62-1032</strain>
    </source>
</reference>
<dbReference type="GO" id="GO:0006383">
    <property type="term" value="P:transcription by RNA polymerase III"/>
    <property type="evidence" value="ECO:0007669"/>
    <property type="project" value="InterPro"/>
</dbReference>
<dbReference type="GO" id="GO:0005654">
    <property type="term" value="C:nucleoplasm"/>
    <property type="evidence" value="ECO:0007669"/>
    <property type="project" value="UniProtKB-ARBA"/>
</dbReference>
<keyword evidence="3" id="KW-0240">DNA-directed RNA polymerase</keyword>
<dbReference type="Gene3D" id="1.10.10.10">
    <property type="entry name" value="Winged helix-like DNA-binding domain superfamily/Winged helix DNA-binding domain"/>
    <property type="match status" value="1"/>
</dbReference>
<accession>A0A1Y2G1Y7</accession>
<comment type="subcellular location">
    <subcellularLocation>
        <location evidence="1">Nucleus</location>
    </subcellularLocation>
</comment>
<feature type="compositionally biased region" description="Acidic residues" evidence="6">
    <location>
        <begin position="326"/>
        <end position="345"/>
    </location>
</feature>
<feature type="compositionally biased region" description="Basic residues" evidence="6">
    <location>
        <begin position="270"/>
        <end position="286"/>
    </location>
</feature>
<feature type="compositionally biased region" description="Basic residues" evidence="6">
    <location>
        <begin position="303"/>
        <end position="322"/>
    </location>
</feature>
<evidence type="ECO:0000313" key="7">
    <source>
        <dbReference type="EMBL" id="ORY89829.1"/>
    </source>
</evidence>
<evidence type="ECO:0000256" key="4">
    <source>
        <dbReference type="ARBA" id="ARBA00023163"/>
    </source>
</evidence>
<protein>
    <submittedName>
        <fullName evidence="7">RNA polymerase Rpc34 subunit-domain-containing protein</fullName>
    </submittedName>
</protein>
<keyword evidence="5" id="KW-0539">Nucleus</keyword>
<feature type="compositionally biased region" description="Basic residues" evidence="6">
    <location>
        <begin position="401"/>
        <end position="410"/>
    </location>
</feature>
<dbReference type="InterPro" id="IPR007832">
    <property type="entry name" value="RNA_pol_Rpc34"/>
</dbReference>
<organism evidence="7 8">
    <name type="scientific">Leucosporidium creatinivorum</name>
    <dbReference type="NCBI Taxonomy" id="106004"/>
    <lineage>
        <taxon>Eukaryota</taxon>
        <taxon>Fungi</taxon>
        <taxon>Dikarya</taxon>
        <taxon>Basidiomycota</taxon>
        <taxon>Pucciniomycotina</taxon>
        <taxon>Microbotryomycetes</taxon>
        <taxon>Leucosporidiales</taxon>
        <taxon>Leucosporidium</taxon>
    </lineage>
</organism>
<dbReference type="AlphaFoldDB" id="A0A1Y2G1Y7"/>
<dbReference type="InterPro" id="IPR016049">
    <property type="entry name" value="RNA_pol_Rpc34-like"/>
</dbReference>
<dbReference type="OrthoDB" id="613763at2759"/>
<dbReference type="GO" id="GO:0005737">
    <property type="term" value="C:cytoplasm"/>
    <property type="evidence" value="ECO:0007669"/>
    <property type="project" value="UniProtKB-ARBA"/>
</dbReference>
<evidence type="ECO:0000256" key="6">
    <source>
        <dbReference type="SAM" id="MobiDB-lite"/>
    </source>
</evidence>
<dbReference type="Pfam" id="PF05158">
    <property type="entry name" value="RNA_pol_Rpc34"/>
    <property type="match status" value="1"/>
</dbReference>
<evidence type="ECO:0000256" key="3">
    <source>
        <dbReference type="ARBA" id="ARBA00022478"/>
    </source>
</evidence>
<proteinExistence type="inferred from homology"/>
<dbReference type="Proteomes" id="UP000193467">
    <property type="component" value="Unassembled WGS sequence"/>
</dbReference>
<evidence type="ECO:0000256" key="5">
    <source>
        <dbReference type="ARBA" id="ARBA00023242"/>
    </source>
</evidence>
<evidence type="ECO:0000313" key="8">
    <source>
        <dbReference type="Proteomes" id="UP000193467"/>
    </source>
</evidence>
<feature type="region of interest" description="Disordered" evidence="6">
    <location>
        <begin position="265"/>
        <end position="418"/>
    </location>
</feature>
<dbReference type="SUPFAM" id="SSF46785">
    <property type="entry name" value="Winged helix' DNA-binding domain"/>
    <property type="match status" value="1"/>
</dbReference>
<dbReference type="GO" id="GO:0005666">
    <property type="term" value="C:RNA polymerase III complex"/>
    <property type="evidence" value="ECO:0007669"/>
    <property type="project" value="InterPro"/>
</dbReference>
<feature type="compositionally biased region" description="Basic and acidic residues" evidence="6">
    <location>
        <begin position="375"/>
        <end position="392"/>
    </location>
</feature>
<dbReference type="InParanoid" id="A0A1Y2G1Y7"/>
<name>A0A1Y2G1Y7_9BASI</name>
<feature type="compositionally biased region" description="Acidic residues" evidence="6">
    <location>
        <begin position="290"/>
        <end position="299"/>
    </location>
</feature>
<feature type="compositionally biased region" description="Basic and acidic residues" evidence="6">
    <location>
        <begin position="346"/>
        <end position="360"/>
    </location>
</feature>
<dbReference type="InterPro" id="IPR036388">
    <property type="entry name" value="WH-like_DNA-bd_sf"/>
</dbReference>
<dbReference type="STRING" id="106004.A0A1Y2G1Y7"/>
<keyword evidence="4" id="KW-0804">Transcription</keyword>